<dbReference type="EMBL" id="JAUNZN010000001">
    <property type="protein sequence ID" value="KAK4830031.1"/>
    <property type="molecule type" value="Genomic_DNA"/>
</dbReference>
<keyword evidence="2" id="KW-1185">Reference proteome</keyword>
<name>A0AAN7PYE2_MYCAM</name>
<reference evidence="1 2" key="1">
    <citation type="journal article" date="2023" name="J. Hered.">
        <title>Chromosome-level genome of the wood stork (Mycteria americana) provides insight into avian chromosome evolution.</title>
        <authorList>
            <person name="Flamio R. Jr."/>
            <person name="Ramstad K.M."/>
        </authorList>
    </citation>
    <scope>NUCLEOTIDE SEQUENCE [LARGE SCALE GENOMIC DNA]</scope>
    <source>
        <strain evidence="1">JAX WOST 10</strain>
    </source>
</reference>
<protein>
    <submittedName>
        <fullName evidence="1">Uncharacterized protein</fullName>
    </submittedName>
</protein>
<organism evidence="1 2">
    <name type="scientific">Mycteria americana</name>
    <name type="common">Wood stork</name>
    <dbReference type="NCBI Taxonomy" id="33587"/>
    <lineage>
        <taxon>Eukaryota</taxon>
        <taxon>Metazoa</taxon>
        <taxon>Chordata</taxon>
        <taxon>Craniata</taxon>
        <taxon>Vertebrata</taxon>
        <taxon>Euteleostomi</taxon>
        <taxon>Archelosauria</taxon>
        <taxon>Archosauria</taxon>
        <taxon>Dinosauria</taxon>
        <taxon>Saurischia</taxon>
        <taxon>Theropoda</taxon>
        <taxon>Coelurosauria</taxon>
        <taxon>Aves</taxon>
        <taxon>Neognathae</taxon>
        <taxon>Neoaves</taxon>
        <taxon>Aequornithes</taxon>
        <taxon>Ciconiiformes</taxon>
        <taxon>Ciconiidae</taxon>
        <taxon>Mycteria</taxon>
    </lineage>
</organism>
<comment type="caution">
    <text evidence="1">The sequence shown here is derived from an EMBL/GenBank/DDBJ whole genome shotgun (WGS) entry which is preliminary data.</text>
</comment>
<dbReference type="Proteomes" id="UP001333110">
    <property type="component" value="Unassembled WGS sequence"/>
</dbReference>
<proteinExistence type="predicted"/>
<evidence type="ECO:0000313" key="2">
    <source>
        <dbReference type="Proteomes" id="UP001333110"/>
    </source>
</evidence>
<evidence type="ECO:0000313" key="1">
    <source>
        <dbReference type="EMBL" id="KAK4830031.1"/>
    </source>
</evidence>
<accession>A0AAN7PYE2</accession>
<sequence>MVADWLESSFGGRDVIILVDMELDESQQRTLAAKAVVGTLGCMRQSITSRFKGGGPSPFMQPRRDTCGVLRSVELPVMRMAWKKFIRKSYLSFTCPKS</sequence>
<gene>
    <name evidence="1" type="ORF">QYF61_008369</name>
</gene>
<dbReference type="AlphaFoldDB" id="A0AAN7PYE2"/>